<sequence length="489" mass="55919">MEISKNKKPILKCGSWGCSKLWLFILALSNGTDRHQLETFSLKVDFPSESNNAILQETTDGTDCIPFRWKRRKRAPKPPTKIANPKKTWTSIKTKIPICTVLDREYSNVIGLVAYSIREPPVAVDTRPACGNLGSTAIRSLLPAVLDPSYFFMDSAPRNWKFDGVRSASDSDSEIDIAQNVISRTNPFEKYPDTKFIERYRFTKETMRALIDLLDDKLQRKTKRHFALAVDTQVFLAMRYVASGSFQREYGDLHGVSQSGVSRVVHRVFEAIAELRSKFIYLPAEDKYQEIQEAFYQKSGFPGVLGAIDCTHVPIINPGGNDAELYRNRKGWFSINVQLMCDHKLIIRNVVASWMGSTHDSRVFHESRLKDKLEELPGRFHLVGDRGYPCLRYLMTPLANPQKRLNGILKRRFPCLSQKMSFKPERCGVIIVACCVLHNFAHMRGDDVQEDDQPEEFQTIMNEDEYPVGNNKQGLAKRRFTPIQLNTQQ</sequence>
<dbReference type="GO" id="GO:0005737">
    <property type="term" value="C:cytoplasm"/>
    <property type="evidence" value="ECO:0007669"/>
    <property type="project" value="UniProtKB-SubCell"/>
</dbReference>
<organism evidence="14 15">
    <name type="scientific">Romanomermis culicivorax</name>
    <name type="common">Nematode worm</name>
    <dbReference type="NCBI Taxonomy" id="13658"/>
    <lineage>
        <taxon>Eukaryota</taxon>
        <taxon>Metazoa</taxon>
        <taxon>Ecdysozoa</taxon>
        <taxon>Nematoda</taxon>
        <taxon>Enoplea</taxon>
        <taxon>Dorylaimia</taxon>
        <taxon>Mermithida</taxon>
        <taxon>Mermithoidea</taxon>
        <taxon>Mermithidae</taxon>
        <taxon>Romanomermis</taxon>
    </lineage>
</organism>
<proteinExistence type="inferred from homology"/>
<dbReference type="PANTHER" id="PTHR22930">
    <property type="match status" value="1"/>
</dbReference>
<dbReference type="PRINTS" id="PR02086">
    <property type="entry name" value="PUTNUCHARBI1"/>
</dbReference>
<evidence type="ECO:0000256" key="8">
    <source>
        <dbReference type="ARBA" id="ARBA00022723"/>
    </source>
</evidence>
<evidence type="ECO:0000256" key="11">
    <source>
        <dbReference type="ARBA" id="ARBA00030126"/>
    </source>
</evidence>
<feature type="domain" description="DDE Tnp4" evidence="13">
    <location>
        <begin position="308"/>
        <end position="402"/>
    </location>
</feature>
<comment type="function">
    <text evidence="12">Transposase-derived protein that may have nuclease activity. Does not have transposase activity.</text>
</comment>
<keyword evidence="9" id="KW-0378">Hydrolase</keyword>
<comment type="subcellular location">
    <subcellularLocation>
        <location evidence="3">Cytoplasm</location>
    </subcellularLocation>
    <subcellularLocation>
        <location evidence="2">Nucleus</location>
    </subcellularLocation>
</comment>
<dbReference type="GO" id="GO:0016787">
    <property type="term" value="F:hydrolase activity"/>
    <property type="evidence" value="ECO:0007669"/>
    <property type="project" value="UniProtKB-KW"/>
</dbReference>
<keyword evidence="8" id="KW-0479">Metal-binding</keyword>
<protein>
    <recommendedName>
        <fullName evidence="5">Putative nuclease HARBI1</fullName>
    </recommendedName>
    <alternativeName>
        <fullName evidence="11">Harbinger transposase-derived nuclease</fullName>
    </alternativeName>
</protein>
<keyword evidence="10" id="KW-0539">Nucleus</keyword>
<evidence type="ECO:0000256" key="1">
    <source>
        <dbReference type="ARBA" id="ARBA00001968"/>
    </source>
</evidence>
<dbReference type="Proteomes" id="UP000887565">
    <property type="component" value="Unplaced"/>
</dbReference>
<evidence type="ECO:0000256" key="2">
    <source>
        <dbReference type="ARBA" id="ARBA00004123"/>
    </source>
</evidence>
<evidence type="ECO:0000313" key="14">
    <source>
        <dbReference type="Proteomes" id="UP000887565"/>
    </source>
</evidence>
<keyword evidence="7" id="KW-0540">Nuclease</keyword>
<dbReference type="InterPro" id="IPR026103">
    <property type="entry name" value="HARBI1_animal"/>
</dbReference>
<evidence type="ECO:0000256" key="10">
    <source>
        <dbReference type="ARBA" id="ARBA00023242"/>
    </source>
</evidence>
<evidence type="ECO:0000256" key="7">
    <source>
        <dbReference type="ARBA" id="ARBA00022722"/>
    </source>
</evidence>
<evidence type="ECO:0000256" key="5">
    <source>
        <dbReference type="ARBA" id="ARBA00015519"/>
    </source>
</evidence>
<keyword evidence="14" id="KW-1185">Reference proteome</keyword>
<evidence type="ECO:0000256" key="3">
    <source>
        <dbReference type="ARBA" id="ARBA00004496"/>
    </source>
</evidence>
<dbReference type="Pfam" id="PF13359">
    <property type="entry name" value="DDE_Tnp_4"/>
    <property type="match status" value="1"/>
</dbReference>
<dbReference type="AlphaFoldDB" id="A0A915KXA7"/>
<dbReference type="GO" id="GO:0005634">
    <property type="term" value="C:nucleus"/>
    <property type="evidence" value="ECO:0007669"/>
    <property type="project" value="UniProtKB-SubCell"/>
</dbReference>
<comment type="cofactor">
    <cofactor evidence="1">
        <name>a divalent metal cation</name>
        <dbReference type="ChEBI" id="CHEBI:60240"/>
    </cofactor>
</comment>
<reference evidence="15" key="1">
    <citation type="submission" date="2022-11" db="UniProtKB">
        <authorList>
            <consortium name="WormBaseParasite"/>
        </authorList>
    </citation>
    <scope>IDENTIFICATION</scope>
</reference>
<evidence type="ECO:0000259" key="13">
    <source>
        <dbReference type="Pfam" id="PF13359"/>
    </source>
</evidence>
<dbReference type="WBParaSite" id="nRc.2.0.1.t43104-RA">
    <property type="protein sequence ID" value="nRc.2.0.1.t43104-RA"/>
    <property type="gene ID" value="nRc.2.0.1.g43104"/>
</dbReference>
<dbReference type="InterPro" id="IPR027806">
    <property type="entry name" value="HARBI1_dom"/>
</dbReference>
<dbReference type="PANTHER" id="PTHR22930:SF289">
    <property type="entry name" value="DDE TNP4 DOMAIN-CONTAINING PROTEIN-RELATED"/>
    <property type="match status" value="1"/>
</dbReference>
<evidence type="ECO:0000256" key="9">
    <source>
        <dbReference type="ARBA" id="ARBA00022801"/>
    </source>
</evidence>
<keyword evidence="6" id="KW-0963">Cytoplasm</keyword>
<name>A0A915KXA7_ROMCU</name>
<evidence type="ECO:0000256" key="4">
    <source>
        <dbReference type="ARBA" id="ARBA00006958"/>
    </source>
</evidence>
<comment type="similarity">
    <text evidence="4">Belongs to the HARBI1 family.</text>
</comment>
<accession>A0A915KXA7</accession>
<evidence type="ECO:0000256" key="12">
    <source>
        <dbReference type="ARBA" id="ARBA00045850"/>
    </source>
</evidence>
<dbReference type="InterPro" id="IPR045249">
    <property type="entry name" value="HARBI1-like"/>
</dbReference>
<dbReference type="GO" id="GO:0046872">
    <property type="term" value="F:metal ion binding"/>
    <property type="evidence" value="ECO:0007669"/>
    <property type="project" value="UniProtKB-KW"/>
</dbReference>
<dbReference type="GO" id="GO:0004518">
    <property type="term" value="F:nuclease activity"/>
    <property type="evidence" value="ECO:0007669"/>
    <property type="project" value="UniProtKB-KW"/>
</dbReference>
<evidence type="ECO:0000256" key="6">
    <source>
        <dbReference type="ARBA" id="ARBA00022490"/>
    </source>
</evidence>
<evidence type="ECO:0000313" key="15">
    <source>
        <dbReference type="WBParaSite" id="nRc.2.0.1.t43104-RA"/>
    </source>
</evidence>